<dbReference type="Proteomes" id="UP001152795">
    <property type="component" value="Unassembled WGS sequence"/>
</dbReference>
<feature type="compositionally biased region" description="Basic and acidic residues" evidence="1">
    <location>
        <begin position="82"/>
        <end position="94"/>
    </location>
</feature>
<accession>A0A6S7K7E6</accession>
<sequence length="102" mass="11952">MARRGPYKQYELDTSIAVPKSTRCDRRKRCRMDHLDGYNNHDIFEEQNLNDVLFEQENIAPGVDENIEDDVHVEDDIFEDDTVGRQDLHGDSINKVEVQMDQ</sequence>
<comment type="caution">
    <text evidence="2">The sequence shown here is derived from an EMBL/GenBank/DDBJ whole genome shotgun (WGS) entry which is preliminary data.</text>
</comment>
<dbReference type="EMBL" id="CACRXK020025461">
    <property type="protein sequence ID" value="CAB4039488.1"/>
    <property type="molecule type" value="Genomic_DNA"/>
</dbReference>
<evidence type="ECO:0000313" key="2">
    <source>
        <dbReference type="EMBL" id="CAB4039488.1"/>
    </source>
</evidence>
<proteinExistence type="predicted"/>
<name>A0A6S7K7E6_PARCT</name>
<evidence type="ECO:0000256" key="1">
    <source>
        <dbReference type="SAM" id="MobiDB-lite"/>
    </source>
</evidence>
<dbReference type="AlphaFoldDB" id="A0A6S7K7E6"/>
<evidence type="ECO:0000313" key="3">
    <source>
        <dbReference type="Proteomes" id="UP001152795"/>
    </source>
</evidence>
<feature type="non-terminal residue" evidence="2">
    <location>
        <position position="102"/>
    </location>
</feature>
<organism evidence="2 3">
    <name type="scientific">Paramuricea clavata</name>
    <name type="common">Red gorgonian</name>
    <name type="synonym">Violescent sea-whip</name>
    <dbReference type="NCBI Taxonomy" id="317549"/>
    <lineage>
        <taxon>Eukaryota</taxon>
        <taxon>Metazoa</taxon>
        <taxon>Cnidaria</taxon>
        <taxon>Anthozoa</taxon>
        <taxon>Octocorallia</taxon>
        <taxon>Malacalcyonacea</taxon>
        <taxon>Plexauridae</taxon>
        <taxon>Paramuricea</taxon>
    </lineage>
</organism>
<protein>
    <submittedName>
        <fullName evidence="2">Uncharacterized protein</fullName>
    </submittedName>
</protein>
<gene>
    <name evidence="2" type="ORF">PACLA_8A054953</name>
</gene>
<reference evidence="2" key="1">
    <citation type="submission" date="2020-04" db="EMBL/GenBank/DDBJ databases">
        <authorList>
            <person name="Alioto T."/>
            <person name="Alioto T."/>
            <person name="Gomez Garrido J."/>
        </authorList>
    </citation>
    <scope>NUCLEOTIDE SEQUENCE</scope>
    <source>
        <strain evidence="2">A484AB</strain>
    </source>
</reference>
<keyword evidence="3" id="KW-1185">Reference proteome</keyword>
<feature type="region of interest" description="Disordered" evidence="1">
    <location>
        <begin position="81"/>
        <end position="102"/>
    </location>
</feature>